<feature type="region of interest" description="Disordered" evidence="8">
    <location>
        <begin position="591"/>
        <end position="612"/>
    </location>
</feature>
<evidence type="ECO:0000256" key="1">
    <source>
        <dbReference type="ARBA" id="ARBA00004201"/>
    </source>
</evidence>
<dbReference type="InterPro" id="IPR044938">
    <property type="entry name" value="EDC4_C_sf"/>
</dbReference>
<feature type="coiled-coil region" evidence="7">
    <location>
        <begin position="865"/>
        <end position="892"/>
    </location>
</feature>
<organism evidence="11 12">
    <name type="scientific">Biomphalaria glabrata</name>
    <name type="common">Bloodfluke planorb</name>
    <name type="synonym">Freshwater snail</name>
    <dbReference type="NCBI Taxonomy" id="6526"/>
    <lineage>
        <taxon>Eukaryota</taxon>
        <taxon>Metazoa</taxon>
        <taxon>Spiralia</taxon>
        <taxon>Lophotrochozoa</taxon>
        <taxon>Mollusca</taxon>
        <taxon>Gastropoda</taxon>
        <taxon>Heterobranchia</taxon>
        <taxon>Euthyneura</taxon>
        <taxon>Panpulmonata</taxon>
        <taxon>Hygrophila</taxon>
        <taxon>Lymnaeoidea</taxon>
        <taxon>Planorbidae</taxon>
        <taxon>Biomphalaria</taxon>
    </lineage>
</organism>
<dbReference type="Gene3D" id="2.130.10.10">
    <property type="entry name" value="YVTN repeat-like/Quinoprotein amine dehydrogenase"/>
    <property type="match status" value="1"/>
</dbReference>
<feature type="domain" description="Enhancer of mRNA-decapping protein 4 C-terminal" evidence="10">
    <location>
        <begin position="1207"/>
        <end position="1327"/>
    </location>
</feature>
<dbReference type="Proteomes" id="UP001165740">
    <property type="component" value="Chromosome 7"/>
</dbReference>
<name>A0A9U8EGD7_BIOGL</name>
<evidence type="ECO:0000256" key="5">
    <source>
        <dbReference type="ARBA" id="ARBA00022737"/>
    </source>
</evidence>
<keyword evidence="4" id="KW-0853">WD repeat</keyword>
<comment type="subcellular location">
    <subcellularLocation>
        <location evidence="1">Cytoplasm</location>
        <location evidence="1">P-body</location>
    </subcellularLocation>
</comment>
<dbReference type="Gene3D" id="6.10.140.270">
    <property type="match status" value="1"/>
</dbReference>
<gene>
    <name evidence="12" type="primary">LOC106070295</name>
</gene>
<dbReference type="GO" id="GO:0000932">
    <property type="term" value="C:P-body"/>
    <property type="evidence" value="ECO:0007669"/>
    <property type="project" value="UniProtKB-SubCell"/>
</dbReference>
<dbReference type="PANTHER" id="PTHR15598:SF5">
    <property type="entry name" value="ENHANCER OF MRNA-DECAPPING PROTEIN 4"/>
    <property type="match status" value="1"/>
</dbReference>
<dbReference type="InterPro" id="IPR015943">
    <property type="entry name" value="WD40/YVTN_repeat-like_dom_sf"/>
</dbReference>
<evidence type="ECO:0000256" key="2">
    <source>
        <dbReference type="ARBA" id="ARBA00009639"/>
    </source>
</evidence>
<feature type="compositionally biased region" description="Polar residues" evidence="8">
    <location>
        <begin position="655"/>
        <end position="666"/>
    </location>
</feature>
<protein>
    <submittedName>
        <fullName evidence="12">Enhancer of mRNA-decapping protein 4-like isoform X1</fullName>
    </submittedName>
</protein>
<reference evidence="12" key="1">
    <citation type="submission" date="2025-08" db="UniProtKB">
        <authorList>
            <consortium name="RefSeq"/>
        </authorList>
    </citation>
    <scope>IDENTIFICATION</scope>
</reference>
<dbReference type="GO" id="GO:0031087">
    <property type="term" value="P:deadenylation-independent decapping of nuclear-transcribed mRNA"/>
    <property type="evidence" value="ECO:0007669"/>
    <property type="project" value="InterPro"/>
</dbReference>
<evidence type="ECO:0000259" key="10">
    <source>
        <dbReference type="Pfam" id="PF21289"/>
    </source>
</evidence>
<dbReference type="InterPro" id="IPR045152">
    <property type="entry name" value="EDC4-like"/>
</dbReference>
<evidence type="ECO:0000256" key="3">
    <source>
        <dbReference type="ARBA" id="ARBA00022490"/>
    </source>
</evidence>
<evidence type="ECO:0000256" key="6">
    <source>
        <dbReference type="ARBA" id="ARBA00023054"/>
    </source>
</evidence>
<evidence type="ECO:0000259" key="9">
    <source>
        <dbReference type="Pfam" id="PF16529"/>
    </source>
</evidence>
<dbReference type="PANTHER" id="PTHR15598">
    <property type="entry name" value="ENHANCER OF MRNA-DECAPPING PROTEIN 4"/>
    <property type="match status" value="1"/>
</dbReference>
<evidence type="ECO:0000313" key="12">
    <source>
        <dbReference type="RefSeq" id="XP_013085610.2"/>
    </source>
</evidence>
<feature type="compositionally biased region" description="Basic and acidic residues" evidence="8">
    <location>
        <begin position="764"/>
        <end position="776"/>
    </location>
</feature>
<keyword evidence="11" id="KW-1185">Reference proteome</keyword>
<dbReference type="InterPro" id="IPR049404">
    <property type="entry name" value="EDC4_C"/>
</dbReference>
<dbReference type="RefSeq" id="XP_013085610.2">
    <property type="nucleotide sequence ID" value="XM_013230156.2"/>
</dbReference>
<feature type="domain" description="Enhancer of mRNA-decapping protein 4 WD40 repeat region" evidence="9">
    <location>
        <begin position="125"/>
        <end position="454"/>
    </location>
</feature>
<keyword evidence="5" id="KW-0677">Repeat</keyword>
<keyword evidence="3" id="KW-0963">Cytoplasm</keyword>
<dbReference type="KEGG" id="bgt:106070295"/>
<dbReference type="OMA" id="TREHMGT"/>
<evidence type="ECO:0000313" key="11">
    <source>
        <dbReference type="Proteomes" id="UP001165740"/>
    </source>
</evidence>
<dbReference type="OrthoDB" id="21128at2759"/>
<feature type="compositionally biased region" description="Polar residues" evidence="8">
    <location>
        <begin position="678"/>
        <end position="704"/>
    </location>
</feature>
<feature type="region of interest" description="Disordered" evidence="8">
    <location>
        <begin position="655"/>
        <end position="704"/>
    </location>
</feature>
<dbReference type="Pfam" id="PF21289">
    <property type="entry name" value="EDC4_C"/>
    <property type="match status" value="1"/>
</dbReference>
<dbReference type="Pfam" id="PF16529">
    <property type="entry name" value="Ge1_WD40"/>
    <property type="match status" value="1"/>
</dbReference>
<dbReference type="InterPro" id="IPR032401">
    <property type="entry name" value="EDC4_WD40"/>
</dbReference>
<evidence type="ECO:0000256" key="8">
    <source>
        <dbReference type="SAM" id="MobiDB-lite"/>
    </source>
</evidence>
<evidence type="ECO:0000256" key="7">
    <source>
        <dbReference type="SAM" id="Coils"/>
    </source>
</evidence>
<dbReference type="InterPro" id="IPR036322">
    <property type="entry name" value="WD40_repeat_dom_sf"/>
</dbReference>
<evidence type="ECO:0000256" key="4">
    <source>
        <dbReference type="ARBA" id="ARBA00022574"/>
    </source>
</evidence>
<sequence>MICKGSSLINRMETFDNSSSVNINSSTDTSRLIKELEELAVKEESGELSVKNSYKFDGNKMPLSEGIGDSETLSQALKTVVGGNRLPQIINLADNDDKTSVSVYNPEVEVYVAPNTASFVEKSSGSNKVKITPVVNHVWEMRYYHGNLVAVHRDSIFVAYVLKGKPPNIGNVRVISRKTAHRVLLKDFQGCVMDIAFALSDDVILAAADEEGNLFVYSIIMNGDSILSNLILHINGHESSYRSLIRVIWCPYMPEDDAEHESLDPAKMLVYLHGTQAEVWNVDLVSKGQGCGPHSYKDVLSGVMCVDPYEPMMSVVNAAFAPDGSAIAVAYESGIVKFFLVELEGDCPEAECMYDWNPHDGAPLTSLFFLDDHKHPVSDLQLWKFALTGAKQNTEIKLWSCETWACVQTLKFNAPLSQPNVLLQMKSEIDLTSKYLALSDIHSRVLYILQIHQDYRSSTAHVSSLSQFTLTQPCLSFAIFEAGLKKFKHAENDSHLDEITTGELGEIHEETDAHNGRENAIIDGELSSGVQLKMFGVHTKALQELLIRYRPESSAPVAHSASVGSISLDELGLRDRLSDVSIDQSEHIQNFTPISHPPALMTPQAFSSSRGNSLVEGSSQLCLSSTSSFTNVTAMNEEIEAHSNHGSLDQSLMLVSSTTQSPQNRPTPKGNLEAPILPSSSVEGTELNSPINSRIKSSQPLNTSRSNEDILEDLFSSTQSLNKSLDKASSTGSFPVGRLMEETQQEEGYDEDDKEVATALGLKEVEKDGLTERPSDEYEDKNEVIWPDPPDVSKETKLLVNQHSICEDFKEPEFSDENDEAEVEEIIQSHVEDNETRSVDNDFSSRTKRLDSGQTRVLTSIDASIANLASQLHQQQKLMQEMQAELNHQREIQLQLHRHQMEHQQLQQITVQQPSLEKDINKLEDILISRMEHSLAQHMQKETQRLQESLKKSDSIRKQRDESLQTSVVTEVSKTVKDTVTNTLRTEIKQTVTPALHRFIEPMKDKIHQEVAHRLTACDTLLKENISKAVKSRSTMDVLAHAVGDVVYQQMQQAYTETFKIVMLPAFKSTMEKTVSDVHGVFQQGTKEYQLYIRQNLDQMLRDRVAAQEIVSRMEAVEQQFIHSVGQMKNVLVNSIRDDLAGQVAQAFNSLKDELLKDITKIVKEELGQSITEHGSHISNQLTTLLRSGAATPVPLSLDEDNSKDRIMRELRNGRINEAFQCALSASNLDLVVYTCEAAKHLEIFANKYCPLTQPVLLSLISQLSAHLEKNFELKLKYLEDAVINLDPEQPMTAEHIPNVLGALVQRLQVTDAHGGDAKKIRAIRMIVMAAKSLLS</sequence>
<dbReference type="GeneID" id="106070295"/>
<comment type="similarity">
    <text evidence="2">Belongs to the WD repeat EDC4 family.</text>
</comment>
<dbReference type="SUPFAM" id="SSF50978">
    <property type="entry name" value="WD40 repeat-like"/>
    <property type="match status" value="1"/>
</dbReference>
<proteinExistence type="inferred from homology"/>
<accession>A0A9U8EGD7</accession>
<dbReference type="Gene3D" id="1.10.220.100">
    <property type="entry name" value="conserved c-terminal region of ge- 1"/>
    <property type="match status" value="1"/>
</dbReference>
<feature type="region of interest" description="Disordered" evidence="8">
    <location>
        <begin position="764"/>
        <end position="790"/>
    </location>
</feature>
<keyword evidence="6 7" id="KW-0175">Coiled coil</keyword>